<dbReference type="RefSeq" id="WP_013154295.1">
    <property type="nucleotide sequence ID" value="NC_014210.1"/>
</dbReference>
<keyword evidence="3" id="KW-1185">Reference proteome</keyword>
<dbReference type="OrthoDB" id="8082651at2"/>
<dbReference type="KEGG" id="nda:Ndas_3282"/>
<keyword evidence="1" id="KW-0472">Membrane</keyword>
<dbReference type="AlphaFoldDB" id="D7B2Z8"/>
<reference evidence="2 3" key="1">
    <citation type="journal article" date="2010" name="Stand. Genomic Sci.">
        <title>Complete genome sequence of Nocardiopsis dassonvillei type strain (IMRU 509).</title>
        <authorList>
            <person name="Sun H."/>
            <person name="Lapidus A."/>
            <person name="Nolan M."/>
            <person name="Lucas S."/>
            <person name="Del Rio T.G."/>
            <person name="Tice H."/>
            <person name="Cheng J.F."/>
            <person name="Tapia R."/>
            <person name="Han C."/>
            <person name="Goodwin L."/>
            <person name="Pitluck S."/>
            <person name="Pagani I."/>
            <person name="Ivanova N."/>
            <person name="Mavromatis K."/>
            <person name="Mikhailova N."/>
            <person name="Pati A."/>
            <person name="Chen A."/>
            <person name="Palaniappan K."/>
            <person name="Land M."/>
            <person name="Hauser L."/>
            <person name="Chang Y.J."/>
            <person name="Jeffries C.D."/>
            <person name="Djao O.D."/>
            <person name="Rohde M."/>
            <person name="Sikorski J."/>
            <person name="Goker M."/>
            <person name="Woyke T."/>
            <person name="Bristow J."/>
            <person name="Eisen J.A."/>
            <person name="Markowitz V."/>
            <person name="Hugenholtz P."/>
            <person name="Kyrpides N.C."/>
            <person name="Klenk H.P."/>
        </authorList>
    </citation>
    <scope>NUCLEOTIDE SEQUENCE [LARGE SCALE GENOMIC DNA]</scope>
    <source>
        <strain evidence="3">ATCC 23218 / DSM 43111 / CIP 107115 / JCM 7437 / KCTC 9190 / NBRC 14626 / NCTC 10488 / NRRL B-5397 / IMRU 509</strain>
    </source>
</reference>
<dbReference type="STRING" id="446468.Ndas_3282"/>
<dbReference type="eggNOG" id="COG1018">
    <property type="taxonomic scope" value="Bacteria"/>
</dbReference>
<name>D7B2Z8_NOCDD</name>
<keyword evidence="1" id="KW-0812">Transmembrane</keyword>
<dbReference type="EMBL" id="CP002040">
    <property type="protein sequence ID" value="ADH68688.1"/>
    <property type="molecule type" value="Genomic_DNA"/>
</dbReference>
<proteinExistence type="predicted"/>
<evidence type="ECO:0000313" key="2">
    <source>
        <dbReference type="EMBL" id="ADH68688.1"/>
    </source>
</evidence>
<evidence type="ECO:0000256" key="1">
    <source>
        <dbReference type="SAM" id="Phobius"/>
    </source>
</evidence>
<evidence type="ECO:0008006" key="4">
    <source>
        <dbReference type="Google" id="ProtNLM"/>
    </source>
</evidence>
<dbReference type="Proteomes" id="UP000002219">
    <property type="component" value="Chromosome 1"/>
</dbReference>
<feature type="transmembrane region" description="Helical" evidence="1">
    <location>
        <begin position="53"/>
        <end position="79"/>
    </location>
</feature>
<sequence length="186" mass="19711">MDTVTTPRRRLGARTRKTVLLVHIAAAGSWLGLDLVLGVLVVTALLGGDDASVAVALAAFATWPLVAVGTLTLLSGIVLGWGTRYGLVRYWWVLLKLAANVVLLTLVALLLSPEATALAERARTALAEEAPFAVGAQLLFPPLVSTTAVAAAMALSVFKPWGRVRGRPQRVRPGKPGLRRAPVRRP</sequence>
<dbReference type="HOGENOM" id="CLU_114403_0_0_11"/>
<gene>
    <name evidence="2" type="ordered locus">Ndas_3282</name>
</gene>
<feature type="transmembrane region" description="Helical" evidence="1">
    <location>
        <begin position="132"/>
        <end position="158"/>
    </location>
</feature>
<feature type="transmembrane region" description="Helical" evidence="1">
    <location>
        <begin position="91"/>
        <end position="112"/>
    </location>
</feature>
<keyword evidence="1" id="KW-1133">Transmembrane helix</keyword>
<accession>D7B2Z8</accession>
<dbReference type="GeneID" id="91485838"/>
<feature type="transmembrane region" description="Helical" evidence="1">
    <location>
        <begin position="20"/>
        <end position="47"/>
    </location>
</feature>
<organism evidence="2 3">
    <name type="scientific">Nocardiopsis dassonvillei (strain ATCC 23218 / DSM 43111 / CIP 107115 / JCM 7437 / KCTC 9190 / NBRC 14626 / NCTC 10488 / NRRL B-5397 / IMRU 509)</name>
    <name type="common">Actinomadura dassonvillei</name>
    <dbReference type="NCBI Taxonomy" id="446468"/>
    <lineage>
        <taxon>Bacteria</taxon>
        <taxon>Bacillati</taxon>
        <taxon>Actinomycetota</taxon>
        <taxon>Actinomycetes</taxon>
        <taxon>Streptosporangiales</taxon>
        <taxon>Nocardiopsidaceae</taxon>
        <taxon>Nocardiopsis</taxon>
    </lineage>
</organism>
<evidence type="ECO:0000313" key="3">
    <source>
        <dbReference type="Proteomes" id="UP000002219"/>
    </source>
</evidence>
<protein>
    <recommendedName>
        <fullName evidence="4">DUF2269 domain-containing protein</fullName>
    </recommendedName>
</protein>